<dbReference type="InterPro" id="IPR029063">
    <property type="entry name" value="SAM-dependent_MTases_sf"/>
</dbReference>
<feature type="compositionally biased region" description="Acidic residues" evidence="3">
    <location>
        <begin position="258"/>
        <end position="272"/>
    </location>
</feature>
<dbReference type="AlphaFoldDB" id="W9Z832"/>
<gene>
    <name evidence="4" type="ORF">A1O1_03788</name>
</gene>
<dbReference type="EMBL" id="AMWN01000003">
    <property type="protein sequence ID" value="EXJ90684.1"/>
    <property type="molecule type" value="Genomic_DNA"/>
</dbReference>
<dbReference type="eggNOG" id="KOG2912">
    <property type="taxonomic scope" value="Eukaryota"/>
</dbReference>
<name>W9Z832_9EURO</name>
<dbReference type="RefSeq" id="XP_007722878.1">
    <property type="nucleotide sequence ID" value="XM_007724688.1"/>
</dbReference>
<organism evidence="4 5">
    <name type="scientific">Capronia coronata CBS 617.96</name>
    <dbReference type="NCBI Taxonomy" id="1182541"/>
    <lineage>
        <taxon>Eukaryota</taxon>
        <taxon>Fungi</taxon>
        <taxon>Dikarya</taxon>
        <taxon>Ascomycota</taxon>
        <taxon>Pezizomycotina</taxon>
        <taxon>Eurotiomycetes</taxon>
        <taxon>Chaetothyriomycetidae</taxon>
        <taxon>Chaetothyriales</taxon>
        <taxon>Herpotrichiellaceae</taxon>
        <taxon>Capronia</taxon>
    </lineage>
</organism>
<feature type="region of interest" description="Disordered" evidence="3">
    <location>
        <begin position="196"/>
        <end position="272"/>
    </location>
</feature>
<comment type="caution">
    <text evidence="4">The sequence shown here is derived from an EMBL/GenBank/DDBJ whole genome shotgun (WGS) entry which is preliminary data.</text>
</comment>
<evidence type="ECO:0000256" key="3">
    <source>
        <dbReference type="SAM" id="MobiDB-lite"/>
    </source>
</evidence>
<accession>W9Z832</accession>
<keyword evidence="5" id="KW-1185">Reference proteome</keyword>
<proteinExistence type="predicted"/>
<dbReference type="GO" id="GO:0008168">
    <property type="term" value="F:methyltransferase activity"/>
    <property type="evidence" value="ECO:0007669"/>
    <property type="project" value="UniProtKB-KW"/>
</dbReference>
<dbReference type="OrthoDB" id="514248at2759"/>
<feature type="compositionally biased region" description="Basic and acidic residues" evidence="3">
    <location>
        <begin position="230"/>
        <end position="247"/>
    </location>
</feature>
<dbReference type="InterPro" id="IPR010286">
    <property type="entry name" value="METTL16/RlmF"/>
</dbReference>
<evidence type="ECO:0000313" key="5">
    <source>
        <dbReference type="Proteomes" id="UP000019484"/>
    </source>
</evidence>
<keyword evidence="1" id="KW-0489">Methyltransferase</keyword>
<evidence type="ECO:0000313" key="4">
    <source>
        <dbReference type="EMBL" id="EXJ90684.1"/>
    </source>
</evidence>
<keyword evidence="2" id="KW-0808">Transferase</keyword>
<dbReference type="Gene3D" id="3.40.50.150">
    <property type="entry name" value="Vaccinia Virus protein VP39"/>
    <property type="match status" value="1"/>
</dbReference>
<dbReference type="HOGENOM" id="CLU_027534_4_0_1"/>
<dbReference type="GO" id="GO:0005634">
    <property type="term" value="C:nucleus"/>
    <property type="evidence" value="ECO:0007669"/>
    <property type="project" value="TreeGrafter"/>
</dbReference>
<dbReference type="GO" id="GO:0070475">
    <property type="term" value="P:rRNA base methylation"/>
    <property type="evidence" value="ECO:0007669"/>
    <property type="project" value="TreeGrafter"/>
</dbReference>
<dbReference type="Proteomes" id="UP000019484">
    <property type="component" value="Unassembled WGS sequence"/>
</dbReference>
<reference evidence="4 5" key="1">
    <citation type="submission" date="2013-03" db="EMBL/GenBank/DDBJ databases">
        <title>The Genome Sequence of Capronia coronata CBS 617.96.</title>
        <authorList>
            <consortium name="The Broad Institute Genomics Platform"/>
            <person name="Cuomo C."/>
            <person name="de Hoog S."/>
            <person name="Gorbushina A."/>
            <person name="Walker B."/>
            <person name="Young S.K."/>
            <person name="Zeng Q."/>
            <person name="Gargeya S."/>
            <person name="Fitzgerald M."/>
            <person name="Haas B."/>
            <person name="Abouelleil A."/>
            <person name="Allen A.W."/>
            <person name="Alvarado L."/>
            <person name="Arachchi H.M."/>
            <person name="Berlin A.M."/>
            <person name="Chapman S.B."/>
            <person name="Gainer-Dewar J."/>
            <person name="Goldberg J."/>
            <person name="Griggs A."/>
            <person name="Gujja S."/>
            <person name="Hansen M."/>
            <person name="Howarth C."/>
            <person name="Imamovic A."/>
            <person name="Ireland A."/>
            <person name="Larimer J."/>
            <person name="McCowan C."/>
            <person name="Murphy C."/>
            <person name="Pearson M."/>
            <person name="Poon T.W."/>
            <person name="Priest M."/>
            <person name="Roberts A."/>
            <person name="Saif S."/>
            <person name="Shea T."/>
            <person name="Sisk P."/>
            <person name="Sykes S."/>
            <person name="Wortman J."/>
            <person name="Nusbaum C."/>
            <person name="Birren B."/>
        </authorList>
    </citation>
    <scope>NUCLEOTIDE SEQUENCE [LARGE SCALE GENOMIC DNA]</scope>
    <source>
        <strain evidence="4 5">CBS 617.96</strain>
    </source>
</reference>
<evidence type="ECO:0000256" key="2">
    <source>
        <dbReference type="ARBA" id="ARBA00022679"/>
    </source>
</evidence>
<sequence length="338" mass="37523">MTNPPFYPSEASLLESARQKSRPPNSSCTGAPVEMITPGGEVSFVSRLIDESSRPETKPRIQWFSSMLGKLSSVSAVVDKLKADGCTNFAVAEFVQGQKAKTRRWCVAWSWMGYRPGVRVARGVSTSSGVEKRLLPAPSEYDFEVETGADTETKNVVGRIENKLNQEMTRLDVLWKYLPQRHIGMVVSRHGDVWSRKARRKKLHQEGQQNTSKQTHTRESGNKRTGGVKDFAKNRLEDHDEEVHDSVSQRPSGGVDGASEDEDEDKDDQEEEPALVARISLVAVTVTSTPGTQPQVQSPPAVSNKLTTNIHIRHLQGGDSVLFESFCGWVKRKMTTTT</sequence>
<feature type="region of interest" description="Disordered" evidence="3">
    <location>
        <begin position="13"/>
        <end position="33"/>
    </location>
</feature>
<dbReference type="PANTHER" id="PTHR13393:SF0">
    <property type="entry name" value="RNA N6-ADENOSINE-METHYLTRANSFERASE METTL16"/>
    <property type="match status" value="1"/>
</dbReference>
<dbReference type="Pfam" id="PF05971">
    <property type="entry name" value="Methyltransf_10"/>
    <property type="match status" value="1"/>
</dbReference>
<protein>
    <submittedName>
        <fullName evidence="4">Uncharacterized protein</fullName>
    </submittedName>
</protein>
<dbReference type="GeneID" id="19158677"/>
<dbReference type="STRING" id="1182541.W9Z832"/>
<evidence type="ECO:0000256" key="1">
    <source>
        <dbReference type="ARBA" id="ARBA00022603"/>
    </source>
</evidence>
<dbReference type="PANTHER" id="PTHR13393">
    <property type="entry name" value="SAM-DEPENDENT METHYLTRANSFERASE"/>
    <property type="match status" value="1"/>
</dbReference>